<sequence>MRALAGAGLALICAALAGCGGGGGSAVEGAVTYDGTPVKAGAISFIAADTKGGGSGGAAIVDGTYKIPPEPGLKPGKYKVEIRWAKPTGKKFKSESGDMLDMTEEGLPEKYHTKSELTAEVTSGPNKIDFTLTK</sequence>
<accession>A0ABU5EX15</accession>
<dbReference type="RefSeq" id="WP_320685850.1">
    <property type="nucleotide sequence ID" value="NZ_JAXBLV010000077.1"/>
</dbReference>
<proteinExistence type="predicted"/>
<dbReference type="EMBL" id="JAXBLV010000077">
    <property type="protein sequence ID" value="MDY3559007.1"/>
    <property type="molecule type" value="Genomic_DNA"/>
</dbReference>
<evidence type="ECO:0008006" key="4">
    <source>
        <dbReference type="Google" id="ProtNLM"/>
    </source>
</evidence>
<reference evidence="3" key="1">
    <citation type="journal article" date="2023" name="Mar. Drugs">
        <title>Gemmata algarum, a Novel Planctomycete Isolated from an Algal Mat, Displays Antimicrobial Activity.</title>
        <authorList>
            <person name="Kumar G."/>
            <person name="Kallscheuer N."/>
            <person name="Kashif M."/>
            <person name="Ahamad S."/>
            <person name="Jagadeeshwari U."/>
            <person name="Pannikurungottu S."/>
            <person name="Haufschild T."/>
            <person name="Kabuu M."/>
            <person name="Sasikala C."/>
            <person name="Jogler C."/>
            <person name="Ramana C."/>
        </authorList>
    </citation>
    <scope>NUCLEOTIDE SEQUENCE [LARGE SCALE GENOMIC DNA]</scope>
    <source>
        <strain evidence="3">JC673</strain>
    </source>
</reference>
<feature type="chain" id="PRO_5045568369" description="Carboxypeptidase regulatory-like domain-containing protein" evidence="1">
    <location>
        <begin position="18"/>
        <end position="134"/>
    </location>
</feature>
<comment type="caution">
    <text evidence="2">The sequence shown here is derived from an EMBL/GenBank/DDBJ whole genome shotgun (WGS) entry which is preliminary data.</text>
</comment>
<keyword evidence="1" id="KW-0732">Signal</keyword>
<evidence type="ECO:0000313" key="2">
    <source>
        <dbReference type="EMBL" id="MDY3559007.1"/>
    </source>
</evidence>
<name>A0ABU5EX15_9BACT</name>
<evidence type="ECO:0000313" key="3">
    <source>
        <dbReference type="Proteomes" id="UP001272242"/>
    </source>
</evidence>
<keyword evidence="3" id="KW-1185">Reference proteome</keyword>
<gene>
    <name evidence="2" type="ORF">R5W23_006197</name>
</gene>
<evidence type="ECO:0000256" key="1">
    <source>
        <dbReference type="SAM" id="SignalP"/>
    </source>
</evidence>
<dbReference type="Proteomes" id="UP001272242">
    <property type="component" value="Unassembled WGS sequence"/>
</dbReference>
<dbReference type="PROSITE" id="PS51257">
    <property type="entry name" value="PROKAR_LIPOPROTEIN"/>
    <property type="match status" value="1"/>
</dbReference>
<organism evidence="2 3">
    <name type="scientific">Gemmata algarum</name>
    <dbReference type="NCBI Taxonomy" id="2975278"/>
    <lineage>
        <taxon>Bacteria</taxon>
        <taxon>Pseudomonadati</taxon>
        <taxon>Planctomycetota</taxon>
        <taxon>Planctomycetia</taxon>
        <taxon>Gemmatales</taxon>
        <taxon>Gemmataceae</taxon>
        <taxon>Gemmata</taxon>
    </lineage>
</organism>
<protein>
    <recommendedName>
        <fullName evidence="4">Carboxypeptidase regulatory-like domain-containing protein</fullName>
    </recommendedName>
</protein>
<feature type="signal peptide" evidence="1">
    <location>
        <begin position="1"/>
        <end position="17"/>
    </location>
</feature>